<feature type="coiled-coil region" evidence="4">
    <location>
        <begin position="13"/>
        <end position="40"/>
    </location>
</feature>
<dbReference type="AlphaFoldDB" id="W6MMX5"/>
<dbReference type="Pfam" id="PF02970">
    <property type="entry name" value="TBCA"/>
    <property type="match status" value="1"/>
</dbReference>
<dbReference type="InterPro" id="IPR004226">
    <property type="entry name" value="TBCA"/>
</dbReference>
<dbReference type="EMBL" id="HG793128">
    <property type="protein sequence ID" value="CDK27941.1"/>
    <property type="molecule type" value="Genomic_DNA"/>
</dbReference>
<keyword evidence="3" id="KW-0206">Cytoskeleton</keyword>
<evidence type="ECO:0000256" key="1">
    <source>
        <dbReference type="ARBA" id="ARBA00006806"/>
    </source>
</evidence>
<dbReference type="PANTHER" id="PTHR21500">
    <property type="entry name" value="TUBULIN-SPECIFIC CHAPERONE A"/>
    <property type="match status" value="1"/>
</dbReference>
<dbReference type="GeneID" id="34521321"/>
<keyword evidence="3" id="KW-0493">Microtubule</keyword>
<dbReference type="OrthoDB" id="296187at2759"/>
<dbReference type="RefSeq" id="XP_022459933.1">
    <property type="nucleotide sequence ID" value="XM_022602384.1"/>
</dbReference>
<dbReference type="GO" id="GO:0007023">
    <property type="term" value="P:post-chaperonin tubulin folding pathway"/>
    <property type="evidence" value="ECO:0007669"/>
    <property type="project" value="UniProtKB-UniRule"/>
</dbReference>
<evidence type="ECO:0000256" key="4">
    <source>
        <dbReference type="SAM" id="Coils"/>
    </source>
</evidence>
<gene>
    <name evidence="5" type="ORF">KUCA_T00003921001</name>
</gene>
<keyword evidence="4" id="KW-0175">Coiled coil</keyword>
<dbReference type="PANTHER" id="PTHR21500:SF0">
    <property type="entry name" value="TUBULIN-SPECIFIC CHAPERONE A"/>
    <property type="match status" value="1"/>
</dbReference>
<dbReference type="GO" id="GO:0048487">
    <property type="term" value="F:beta-tubulin binding"/>
    <property type="evidence" value="ECO:0007669"/>
    <property type="project" value="InterPro"/>
</dbReference>
<dbReference type="STRING" id="1382522.W6MMX5"/>
<keyword evidence="3" id="KW-0963">Cytoplasm</keyword>
<protein>
    <recommendedName>
        <fullName evidence="3">Tubulin-specific chaperone A</fullName>
    </recommendedName>
</protein>
<organism evidence="5 6">
    <name type="scientific">Kuraishia capsulata CBS 1993</name>
    <dbReference type="NCBI Taxonomy" id="1382522"/>
    <lineage>
        <taxon>Eukaryota</taxon>
        <taxon>Fungi</taxon>
        <taxon>Dikarya</taxon>
        <taxon>Ascomycota</taxon>
        <taxon>Saccharomycotina</taxon>
        <taxon>Pichiomycetes</taxon>
        <taxon>Pichiales</taxon>
        <taxon>Pichiaceae</taxon>
        <taxon>Kuraishia</taxon>
    </lineage>
</organism>
<sequence length="102" mass="11828">MAPSTAQIKANALTRLVKEKKLYYQELEEHKQELERLQKQPDSEYEVKVQQRIVDETQRLIPTLDTKIETTLNGLKEYLADNKDTLGEEDTALIQNAIENVK</sequence>
<evidence type="ECO:0000313" key="6">
    <source>
        <dbReference type="Proteomes" id="UP000019384"/>
    </source>
</evidence>
<reference evidence="5" key="1">
    <citation type="submission" date="2013-12" db="EMBL/GenBank/DDBJ databases">
        <authorList>
            <person name="Genoscope - CEA"/>
        </authorList>
    </citation>
    <scope>NUCLEOTIDE SEQUENCE</scope>
    <source>
        <strain evidence="5">CBS 1993</strain>
    </source>
</reference>
<keyword evidence="2 3" id="KW-0143">Chaperone</keyword>
<dbReference type="SUPFAM" id="SSF46988">
    <property type="entry name" value="Tubulin chaperone cofactor A"/>
    <property type="match status" value="1"/>
</dbReference>
<accession>W6MMX5</accession>
<comment type="subunit">
    <text evidence="3">Supercomplex made of cofactors A to E. Cofactors A and D function by capturing and stabilizing tubulin in a quasi-native conformation. Cofactor E binds to the cofactor D-tubulin complex; interaction with cofactor C then causes the release of tubulin polypeptides that are committed to the native state.</text>
</comment>
<evidence type="ECO:0000313" key="5">
    <source>
        <dbReference type="EMBL" id="CDK27941.1"/>
    </source>
</evidence>
<comment type="subcellular location">
    <subcellularLocation>
        <location evidence="3">Cytoplasm</location>
        <location evidence="3">Cytoskeleton</location>
    </subcellularLocation>
</comment>
<dbReference type="HOGENOM" id="CLU_130569_2_0_1"/>
<evidence type="ECO:0000256" key="3">
    <source>
        <dbReference type="RuleBase" id="RU364030"/>
    </source>
</evidence>
<dbReference type="InterPro" id="IPR036126">
    <property type="entry name" value="TBCA_sf"/>
</dbReference>
<dbReference type="GO" id="GO:0005829">
    <property type="term" value="C:cytosol"/>
    <property type="evidence" value="ECO:0007669"/>
    <property type="project" value="TreeGrafter"/>
</dbReference>
<evidence type="ECO:0000256" key="2">
    <source>
        <dbReference type="ARBA" id="ARBA00023186"/>
    </source>
</evidence>
<keyword evidence="6" id="KW-1185">Reference proteome</keyword>
<dbReference type="Proteomes" id="UP000019384">
    <property type="component" value="Unassembled WGS sequence"/>
</dbReference>
<dbReference type="GO" id="GO:0005874">
    <property type="term" value="C:microtubule"/>
    <property type="evidence" value="ECO:0007669"/>
    <property type="project" value="UniProtKB-KW"/>
</dbReference>
<dbReference type="GO" id="GO:0007021">
    <property type="term" value="P:tubulin complex assembly"/>
    <property type="evidence" value="ECO:0007669"/>
    <property type="project" value="UniProtKB-UniRule"/>
</dbReference>
<dbReference type="Gene3D" id="1.20.58.90">
    <property type="match status" value="1"/>
</dbReference>
<name>W6MMX5_9ASCO</name>
<comment type="similarity">
    <text evidence="1 3">Belongs to the TBCA family.</text>
</comment>
<proteinExistence type="inferred from homology"/>
<reference evidence="5" key="2">
    <citation type="submission" date="2014-02" db="EMBL/GenBank/DDBJ databases">
        <title>Complete DNA sequence of /Kuraishia capsulata/ illustrates novel genomic features among budding yeasts (/Saccharomycotina/).</title>
        <authorList>
            <person name="Morales L."/>
            <person name="Noel B."/>
            <person name="Porcel B."/>
            <person name="Marcet-Houben M."/>
            <person name="Hullo M-F."/>
            <person name="Sacerdot C."/>
            <person name="Tekaia F."/>
            <person name="Leh-Louis V."/>
            <person name="Despons L."/>
            <person name="Khanna V."/>
            <person name="Aury J-M."/>
            <person name="Barbe V."/>
            <person name="Couloux A."/>
            <person name="Labadie K."/>
            <person name="Pelletier E."/>
            <person name="Souciet J-L."/>
            <person name="Boekhout T."/>
            <person name="Gabaldon T."/>
            <person name="Wincker P."/>
            <person name="Dujon B."/>
        </authorList>
    </citation>
    <scope>NUCLEOTIDE SEQUENCE</scope>
    <source>
        <strain evidence="5">CBS 1993</strain>
    </source>
</reference>